<dbReference type="InterPro" id="IPR052810">
    <property type="entry name" value="Plant_NAT"/>
</dbReference>
<dbReference type="ExpressionAtlas" id="A0A1D6JRP5">
    <property type="expression patterns" value="baseline"/>
</dbReference>
<dbReference type="InterPro" id="IPR000182">
    <property type="entry name" value="GNAT_dom"/>
</dbReference>
<protein>
    <submittedName>
        <fullName evidence="2">HLS1</fullName>
    </submittedName>
</protein>
<dbReference type="PROSITE" id="PS51186">
    <property type="entry name" value="GNAT"/>
    <property type="match status" value="1"/>
</dbReference>
<dbReference type="GO" id="GO:0016747">
    <property type="term" value="F:acyltransferase activity, transferring groups other than amino-acyl groups"/>
    <property type="evidence" value="ECO:0000318"/>
    <property type="project" value="GO_Central"/>
</dbReference>
<evidence type="ECO:0000313" key="2">
    <source>
        <dbReference type="EMBL" id="ONL94612.1"/>
    </source>
</evidence>
<dbReference type="PANTHER" id="PTHR47370:SF10">
    <property type="entry name" value="N-ACETYLTRANSFERASE HLS1-RELATED"/>
    <property type="match status" value="1"/>
</dbReference>
<reference evidence="3" key="3">
    <citation type="submission" date="2021-05" db="UniProtKB">
        <authorList>
            <consortium name="EnsemblPlants"/>
        </authorList>
    </citation>
    <scope>IDENTIFICATION</scope>
    <source>
        <strain evidence="3">cv. B73</strain>
    </source>
</reference>
<dbReference type="Gramene" id="Zm00001eb007490_T001">
    <property type="protein sequence ID" value="Zm00001eb007490_P001"/>
    <property type="gene ID" value="Zm00001eb007490"/>
</dbReference>
<dbReference type="Pfam" id="PF00583">
    <property type="entry name" value="Acetyltransf_1"/>
    <property type="match status" value="1"/>
</dbReference>
<accession>A0A1D6JRP5</accession>
<dbReference type="EMBL" id="CM007647">
    <property type="protein sequence ID" value="ONL94612.1"/>
    <property type="molecule type" value="Genomic_DNA"/>
</dbReference>
<proteinExistence type="predicted"/>
<dbReference type="EnsemblPlants" id="Zm00001eb007490_T001">
    <property type="protein sequence ID" value="Zm00001eb007490_P001"/>
    <property type="gene ID" value="Zm00001eb007490"/>
</dbReference>
<dbReference type="FunFam" id="3.40.630.30:FF:000116">
    <property type="entry name" value="Putative N-acetyltransferase HLS1"/>
    <property type="match status" value="1"/>
</dbReference>
<dbReference type="PANTHER" id="PTHR47370">
    <property type="entry name" value="ACYL-COA N-ACYLTRANSFERASES (NAT) SUPERFAMILY PROTEIN"/>
    <property type="match status" value="1"/>
</dbReference>
<reference evidence="3" key="2">
    <citation type="submission" date="2019-07" db="EMBL/GenBank/DDBJ databases">
        <authorList>
            <person name="Seetharam A."/>
            <person name="Woodhouse M."/>
            <person name="Cannon E."/>
        </authorList>
    </citation>
    <scope>NUCLEOTIDE SEQUENCE [LARGE SCALE GENOMIC DNA]</scope>
    <source>
        <strain evidence="3">cv. B73</strain>
    </source>
</reference>
<gene>
    <name evidence="2" type="ORF">ZEAMMB73_Zm00001d028074</name>
</gene>
<dbReference type="Proteomes" id="UP000007305">
    <property type="component" value="Chromosome 1"/>
</dbReference>
<reference evidence="2 4" key="1">
    <citation type="submission" date="2015-12" db="EMBL/GenBank/DDBJ databases">
        <title>Update maize B73 reference genome by single molecule sequencing technologies.</title>
        <authorList>
            <consortium name="Maize Genome Sequencing Project"/>
            <person name="Ware D."/>
        </authorList>
    </citation>
    <scope>NUCLEOTIDE SEQUENCE [LARGE SCALE GENOMIC DNA]</scope>
    <source>
        <strain evidence="4">cv. B73</strain>
        <tissue evidence="2">Seedling</tissue>
    </source>
</reference>
<dbReference type="PaxDb" id="4577-GRMZM2G114184_P01"/>
<dbReference type="eggNOG" id="ENOG502QQCN">
    <property type="taxonomic scope" value="Eukaryota"/>
</dbReference>
<keyword evidence="4" id="KW-1185">Reference proteome</keyword>
<dbReference type="InterPro" id="IPR016181">
    <property type="entry name" value="Acyl_CoA_acyltransferase"/>
</dbReference>
<name>A0A1D6JRP5_MAIZE</name>
<organism evidence="3 4">
    <name type="scientific">Zea mays</name>
    <name type="common">Maize</name>
    <dbReference type="NCBI Taxonomy" id="4577"/>
    <lineage>
        <taxon>Eukaryota</taxon>
        <taxon>Viridiplantae</taxon>
        <taxon>Streptophyta</taxon>
        <taxon>Embryophyta</taxon>
        <taxon>Tracheophyta</taxon>
        <taxon>Spermatophyta</taxon>
        <taxon>Magnoliopsida</taxon>
        <taxon>Liliopsida</taxon>
        <taxon>Poales</taxon>
        <taxon>Poaceae</taxon>
        <taxon>PACMAD clade</taxon>
        <taxon>Panicoideae</taxon>
        <taxon>Andropogonodae</taxon>
        <taxon>Andropogoneae</taxon>
        <taxon>Tripsacinae</taxon>
        <taxon>Zea</taxon>
    </lineage>
</organism>
<dbReference type="CDD" id="cd04301">
    <property type="entry name" value="NAT_SF"/>
    <property type="match status" value="1"/>
</dbReference>
<dbReference type="FunCoup" id="A0A1D6JRP5">
    <property type="interactions" value="15"/>
</dbReference>
<sequence>MVVAAMRDEGEEGRRRAVVAIRDYDPKTDRDGTEAVERECEVGPAAAAGGMSLHADLLGDPVARIRHSPHYLMLVAETSGPDGRIVALVRGTVKSVASGKSRPGAPAFARVGYILGLRVAPSHRRMGIARQLVHRLEQWFELMGAEYAYMATDRSNEASLRLFTGRCGYSKFRTPSLLVHPVHSHRLRPPPRATVVRLGARDAERLYRSRLAHVEFFPADIGAVLGNALSRGTFLATVGGYEWGGVDRFLACPPASWAVASAWDCGGVFRLQVRGASRLRRAAAAATRALDRAAKWLRVPSVPDFFRPFAGWFVYGLAGSGGRDAAMAAEAVFASIVNMARGRAAAVAVEVAAMDPLRGRIPHWRRLSCTEDLWCMKRLGAGGGGHADGWDWARSAPGRSIFVDPREV</sequence>
<evidence type="ECO:0000259" key="1">
    <source>
        <dbReference type="PROSITE" id="PS51186"/>
    </source>
</evidence>
<dbReference type="Gene3D" id="3.40.630.30">
    <property type="match status" value="1"/>
</dbReference>
<feature type="domain" description="N-acetyltransferase" evidence="1">
    <location>
        <begin position="19"/>
        <end position="188"/>
    </location>
</feature>
<evidence type="ECO:0000313" key="3">
    <source>
        <dbReference type="EnsemblPlants" id="Zm00001eb007490_P001"/>
    </source>
</evidence>
<dbReference type="SUPFAM" id="SSF55729">
    <property type="entry name" value="Acyl-CoA N-acyltransferases (Nat)"/>
    <property type="match status" value="1"/>
</dbReference>
<dbReference type="AlphaFoldDB" id="A0A1D6JRP5"/>
<dbReference type="OMA" id="RSRIPHW"/>
<evidence type="ECO:0000313" key="4">
    <source>
        <dbReference type="Proteomes" id="UP000007305"/>
    </source>
</evidence>